<accession>G7GY89</accession>
<evidence type="ECO:0000259" key="2">
    <source>
        <dbReference type="Pfam" id="PF02026"/>
    </source>
</evidence>
<dbReference type="STRING" id="1073574.GOARA_013_00080"/>
<comment type="caution">
    <text evidence="3">The sequence shown here is derived from an EMBL/GenBank/DDBJ whole genome shotgun (WGS) entry which is preliminary data.</text>
</comment>
<feature type="transmembrane region" description="Helical" evidence="1">
    <location>
        <begin position="84"/>
        <end position="103"/>
    </location>
</feature>
<dbReference type="OrthoDB" id="1814561at2"/>
<keyword evidence="1" id="KW-0472">Membrane</keyword>
<name>G7GY89_9ACTN</name>
<feature type="transmembrane region" description="Helical" evidence="1">
    <location>
        <begin position="145"/>
        <end position="162"/>
    </location>
</feature>
<gene>
    <name evidence="3" type="ORF">GOARA_013_00080</name>
</gene>
<feature type="transmembrane region" description="Helical" evidence="1">
    <location>
        <begin position="174"/>
        <end position="195"/>
    </location>
</feature>
<keyword evidence="1" id="KW-0812">Transmembrane</keyword>
<dbReference type="Pfam" id="PF02026">
    <property type="entry name" value="RyR"/>
    <property type="match status" value="1"/>
</dbReference>
<evidence type="ECO:0000313" key="3">
    <source>
        <dbReference type="EMBL" id="GAB08564.1"/>
    </source>
</evidence>
<protein>
    <recommendedName>
        <fullName evidence="2">Ryanodine receptor Ryr domain-containing protein</fullName>
    </recommendedName>
</protein>
<dbReference type="EMBL" id="BAEE01000013">
    <property type="protein sequence ID" value="GAB08564.1"/>
    <property type="molecule type" value="Genomic_DNA"/>
</dbReference>
<keyword evidence="1" id="KW-1133">Transmembrane helix</keyword>
<sequence>MTKTDPFAIPFRLRMKRLILAGRVVRPRQNRPDPRHSRLPNVTLVLLGLAGIAFIGAVAAAGADPGATKDWPVWLQRLTSPASGLAFVVACAIAGGLVWAYWWPRRQERHSVALVAGVVLSITAVALAMPTYARCTGDQAPVWTPLAWTLSLFVGSVENVFTAPPQGCGAPMPLAIQIARLTAIMTTFLGVMAALTTPLRASRDRLLAHLTPSVVLVTGLDDNTIPVIGVLNRQRTLGSRVVVVEADHSHPRLDEVRQMGVLVVVGDPGDPRFLWSLLSRWGIGGRRSVLHAAYVLNDRIDESARVVAALTGVSHISRDDGARPRLIVRFDNPAQANSWRRRQALADTQMLGDTVGINNVTAEAVINTLTASECTGIVIIGTDTLALAVVDELVQHRREKSATAAPSPLRVTVIGEGANDLVADHQGKQRGFPPFNHGVEVVAVESKPDVLTVRALLADSVAPFVIITEPSAPDSDQLVNRLAARIPGIRLLAHSPGTAGVGSTTVVGTALHFGPTLLSTLPGSDAVVISETGWDRIARRMHEDYLAHLGERADPGKPNTRPWEELSDFYRESGVRRVGAALEIASRAGRVWHRPKIGTPVAAPLRPEEIERFAELEHQSWCDYYVAHGWAPGERREKRWRTLRHPSLVPWEELDDYSRRYVVESVGEALDSLATIGFVPMNMYFRRRGEVVARQRAEGWTWTTRTGAAMTAAAGDWEVHETDGGPSWSVADEAFQRTYEHVSGETYRRTGVVTARPGNPGETVMSTEGRLDVSEEQWVVTDSAGKSWVVDDQHFTDSYESCPPEDLPPVR</sequence>
<keyword evidence="4" id="KW-1185">Reference proteome</keyword>
<evidence type="ECO:0000313" key="4">
    <source>
        <dbReference type="Proteomes" id="UP000035088"/>
    </source>
</evidence>
<evidence type="ECO:0000256" key="1">
    <source>
        <dbReference type="SAM" id="Phobius"/>
    </source>
</evidence>
<feature type="transmembrane region" description="Helical" evidence="1">
    <location>
        <begin position="112"/>
        <end position="133"/>
    </location>
</feature>
<dbReference type="Proteomes" id="UP000035088">
    <property type="component" value="Unassembled WGS sequence"/>
</dbReference>
<dbReference type="AlphaFoldDB" id="G7GY89"/>
<organism evidence="3 4">
    <name type="scientific">Gordonia araii NBRC 100433</name>
    <dbReference type="NCBI Taxonomy" id="1073574"/>
    <lineage>
        <taxon>Bacteria</taxon>
        <taxon>Bacillati</taxon>
        <taxon>Actinomycetota</taxon>
        <taxon>Actinomycetes</taxon>
        <taxon>Mycobacteriales</taxon>
        <taxon>Gordoniaceae</taxon>
        <taxon>Gordonia</taxon>
    </lineage>
</organism>
<dbReference type="Gene3D" id="6.20.350.10">
    <property type="match status" value="1"/>
</dbReference>
<feature type="domain" description="Ryanodine receptor Ryr" evidence="2">
    <location>
        <begin position="610"/>
        <end position="678"/>
    </location>
</feature>
<reference evidence="3 4" key="1">
    <citation type="submission" date="2011-11" db="EMBL/GenBank/DDBJ databases">
        <title>Whole genome shotgun sequence of Gordonia araii NBRC 100433.</title>
        <authorList>
            <person name="Yoshida Y."/>
            <person name="Hosoyama A."/>
            <person name="Tsuchikane K."/>
            <person name="Katsumata H."/>
            <person name="Yamazaki S."/>
            <person name="Fujita N."/>
        </authorList>
    </citation>
    <scope>NUCLEOTIDE SEQUENCE [LARGE SCALE GENOMIC DNA]</scope>
    <source>
        <strain evidence="3 4">NBRC 100433</strain>
    </source>
</reference>
<dbReference type="InterPro" id="IPR003032">
    <property type="entry name" value="Ryanodine_rcpt"/>
</dbReference>
<dbReference type="RefSeq" id="WP_007320641.1">
    <property type="nucleotide sequence ID" value="NZ_BAEE01000013.1"/>
</dbReference>
<proteinExistence type="predicted"/>